<accession>A0A7Z2J9X4</accession>
<reference evidence="1 2" key="1">
    <citation type="submission" date="2019-12" db="EMBL/GenBank/DDBJ databases">
        <title>Paraburkholderia acidiphila 7Q-K02 sp. nov and Paraburkholderia acidisoli DHF22 sp. nov., two strains isolated from forest soil.</title>
        <authorList>
            <person name="Gao Z."/>
            <person name="Qiu L."/>
        </authorList>
    </citation>
    <scope>NUCLEOTIDE SEQUENCE [LARGE SCALE GENOMIC DNA]</scope>
    <source>
        <strain evidence="1 2">7Q-K02</strain>
    </source>
</reference>
<dbReference type="EMBL" id="CP046909">
    <property type="protein sequence ID" value="QGZ55929.1"/>
    <property type="molecule type" value="Genomic_DNA"/>
</dbReference>
<sequence>MENPRLPHYRHALETYIDAKDNTKPARIHEAFAPDAELTFSLATPNIAFPARSVGAEAIAKTLVSDFGERYSRCRTYYLCEADALAVHERTIEALPWLVVMREGAAGALRIGHGTYRWTFDANDSAPRVCALHIHIARMDVIDDPDGARLERLQDGLSYPWLAPGDLAARYGALAQEASGAFDFARDFAHPVR</sequence>
<dbReference type="RefSeq" id="WP_158758915.1">
    <property type="nucleotide sequence ID" value="NZ_CP046909.1"/>
</dbReference>
<name>A0A7Z2J9X4_9BURK</name>
<gene>
    <name evidence="1" type="ORF">FAZ97_13995</name>
</gene>
<dbReference type="Proteomes" id="UP000434209">
    <property type="component" value="Chromosome 1"/>
</dbReference>
<evidence type="ECO:0000313" key="2">
    <source>
        <dbReference type="Proteomes" id="UP000434209"/>
    </source>
</evidence>
<organism evidence="1 2">
    <name type="scientific">Paraburkholderia acidiphila</name>
    <dbReference type="NCBI Taxonomy" id="2571747"/>
    <lineage>
        <taxon>Bacteria</taxon>
        <taxon>Pseudomonadati</taxon>
        <taxon>Pseudomonadota</taxon>
        <taxon>Betaproteobacteria</taxon>
        <taxon>Burkholderiales</taxon>
        <taxon>Burkholderiaceae</taxon>
        <taxon>Paraburkholderia</taxon>
    </lineage>
</organism>
<evidence type="ECO:0000313" key="1">
    <source>
        <dbReference type="EMBL" id="QGZ55929.1"/>
    </source>
</evidence>
<dbReference type="InterPro" id="IPR032710">
    <property type="entry name" value="NTF2-like_dom_sf"/>
</dbReference>
<dbReference type="AlphaFoldDB" id="A0A7Z2J9X4"/>
<protein>
    <recommendedName>
        <fullName evidence="3">SnoaL-like domain-containing protein</fullName>
    </recommendedName>
</protein>
<dbReference type="SUPFAM" id="SSF54427">
    <property type="entry name" value="NTF2-like"/>
    <property type="match status" value="1"/>
</dbReference>
<keyword evidence="2" id="KW-1185">Reference proteome</keyword>
<dbReference type="OrthoDB" id="8388066at2"/>
<dbReference type="KEGG" id="pacp:FAZ97_13995"/>
<proteinExistence type="predicted"/>
<evidence type="ECO:0008006" key="3">
    <source>
        <dbReference type="Google" id="ProtNLM"/>
    </source>
</evidence>